<dbReference type="PANTHER" id="PTHR32215">
    <property type="entry name" value="CILIA- AND FLAGELLA-ASSOCIATED PROTEIN 57"/>
    <property type="match status" value="1"/>
</dbReference>
<evidence type="ECO:0000313" key="2">
    <source>
        <dbReference type="EMBL" id="KAF4701211.1"/>
    </source>
</evidence>
<dbReference type="AlphaFoldDB" id="A0A7J6PZU5"/>
<evidence type="ECO:0000256" key="1">
    <source>
        <dbReference type="SAM" id="MobiDB-lite"/>
    </source>
</evidence>
<dbReference type="EMBL" id="JABANM010033471">
    <property type="protein sequence ID" value="KAF4701211.1"/>
    <property type="molecule type" value="Genomic_DNA"/>
</dbReference>
<feature type="region of interest" description="Disordered" evidence="1">
    <location>
        <begin position="473"/>
        <end position="499"/>
    </location>
</feature>
<proteinExistence type="predicted"/>
<feature type="non-terminal residue" evidence="2">
    <location>
        <position position="1"/>
    </location>
</feature>
<dbReference type="PANTHER" id="PTHR32215:SF0">
    <property type="entry name" value="CILIA- AND FLAGELLA-ASSOCIATED PROTEIN 57"/>
    <property type="match status" value="1"/>
</dbReference>
<sequence>PSAMSGGVVKPVLSPGKSSVASPLRYHIDDGAEVEVTPKHIFGSSCSRGRSNLVYVDDVTVAYTAAHYVILYNTETKTQRLLPCHSGALGVTSMAVCPNKRFLAVAESFPAAFDHHSEASDGTPTAPTVAVYDLRCKGEAIRRRRILSIHPRTHEHSEAFGFFRPVVGIGDFGNYGCVTAISFPADGKSLITISTTPAAGSSMCCWLGHWRLDKVAAGASRLLAWTKIAPPITGTTRKMSIRRLPSQSITSVGTKSMPALSGTAGVAIVHDAACHPTDAAIVSVIGEGIFKLYRIGDGLMKPLPVQPANKNREGENTNFNFTCQAWLAEGSLLIGSEKGELFLYESNGEFKGTVSTGPGEHRSCLCAVATAKGFVLGGVDSTMRVYERSLDSKEGHLLSREFRLDMTSSVVAEKGEASPEDDRRGTSREGTEAAKEAIARANRYVHCISLSPNGENIVAGVSDGQIYSVYLSAEEEDEKPRGDEEGADEVTETQEPQGKRLLEYLSTPLHTGPITGLSVCVRRPLVATCGVDKN</sequence>
<gene>
    <name evidence="2" type="primary">WDR65_10</name>
    <name evidence="2" type="ORF">FOZ62_022858</name>
</gene>
<dbReference type="Proteomes" id="UP000574390">
    <property type="component" value="Unassembled WGS sequence"/>
</dbReference>
<dbReference type="InterPro" id="IPR052993">
    <property type="entry name" value="CFA-57"/>
</dbReference>
<dbReference type="SUPFAM" id="SSF50978">
    <property type="entry name" value="WD40 repeat-like"/>
    <property type="match status" value="1"/>
</dbReference>
<dbReference type="InterPro" id="IPR001680">
    <property type="entry name" value="WD40_rpt"/>
</dbReference>
<dbReference type="Pfam" id="PF00400">
    <property type="entry name" value="WD40"/>
    <property type="match status" value="1"/>
</dbReference>
<reference evidence="2 3" key="1">
    <citation type="submission" date="2020-04" db="EMBL/GenBank/DDBJ databases">
        <title>Perkinsus olseni comparative genomics.</title>
        <authorList>
            <person name="Bogema D.R."/>
        </authorList>
    </citation>
    <scope>NUCLEOTIDE SEQUENCE [LARGE SCALE GENOMIC DNA]</scope>
    <source>
        <strain evidence="2">ATCC PRA-205</strain>
    </source>
</reference>
<feature type="non-terminal residue" evidence="2">
    <location>
        <position position="534"/>
    </location>
</feature>
<dbReference type="InterPro" id="IPR036322">
    <property type="entry name" value="WD40_repeat_dom_sf"/>
</dbReference>
<comment type="caution">
    <text evidence="2">The sequence shown here is derived from an EMBL/GenBank/DDBJ whole genome shotgun (WGS) entry which is preliminary data.</text>
</comment>
<organism evidence="2 3">
    <name type="scientific">Perkinsus olseni</name>
    <name type="common">Perkinsus atlanticus</name>
    <dbReference type="NCBI Taxonomy" id="32597"/>
    <lineage>
        <taxon>Eukaryota</taxon>
        <taxon>Sar</taxon>
        <taxon>Alveolata</taxon>
        <taxon>Perkinsozoa</taxon>
        <taxon>Perkinsea</taxon>
        <taxon>Perkinsida</taxon>
        <taxon>Perkinsidae</taxon>
        <taxon>Perkinsus</taxon>
    </lineage>
</organism>
<name>A0A7J6PZU5_PEROL</name>
<protein>
    <submittedName>
        <fullName evidence="2">WD repeat domain 65</fullName>
    </submittedName>
</protein>
<feature type="region of interest" description="Disordered" evidence="1">
    <location>
        <begin position="409"/>
        <end position="433"/>
    </location>
</feature>
<dbReference type="InterPro" id="IPR015943">
    <property type="entry name" value="WD40/YVTN_repeat-like_dom_sf"/>
</dbReference>
<feature type="compositionally biased region" description="Basic and acidic residues" evidence="1">
    <location>
        <begin position="413"/>
        <end position="433"/>
    </location>
</feature>
<evidence type="ECO:0000313" key="3">
    <source>
        <dbReference type="Proteomes" id="UP000574390"/>
    </source>
</evidence>
<accession>A0A7J6PZU5</accession>
<dbReference type="Gene3D" id="2.130.10.10">
    <property type="entry name" value="YVTN repeat-like/Quinoprotein amine dehydrogenase"/>
    <property type="match status" value="2"/>
</dbReference>